<dbReference type="OrthoDB" id="9810588at2"/>
<dbReference type="InterPro" id="IPR040506">
    <property type="entry name" value="RACo_linker"/>
</dbReference>
<dbReference type="InterPro" id="IPR041414">
    <property type="entry name" value="Raco-like_middle"/>
</dbReference>
<feature type="domain" description="2Fe-2S ferredoxin-type" evidence="1">
    <location>
        <begin position="3"/>
        <end position="92"/>
    </location>
</feature>
<name>K0N586_DESTT</name>
<dbReference type="CDD" id="cd00207">
    <property type="entry name" value="fer2"/>
    <property type="match status" value="1"/>
</dbReference>
<dbReference type="RefSeq" id="WP_014956646.1">
    <property type="nucleotide sequence ID" value="NC_018645.1"/>
</dbReference>
<dbReference type="InterPro" id="IPR036010">
    <property type="entry name" value="2Fe-2S_ferredoxin-like_sf"/>
</dbReference>
<dbReference type="GO" id="GO:0051536">
    <property type="term" value="F:iron-sulfur cluster binding"/>
    <property type="evidence" value="ECO:0007669"/>
    <property type="project" value="InterPro"/>
</dbReference>
<dbReference type="PATRIC" id="fig|651182.5.peg.1367"/>
<dbReference type="PROSITE" id="PS51085">
    <property type="entry name" value="2FE2S_FER_2"/>
    <property type="match status" value="1"/>
</dbReference>
<dbReference type="Pfam" id="PF17650">
    <property type="entry name" value="RACo_linker"/>
    <property type="match status" value="1"/>
</dbReference>
<evidence type="ECO:0000313" key="2">
    <source>
        <dbReference type="EMBL" id="CCK79299.1"/>
    </source>
</evidence>
<dbReference type="HOGENOM" id="CLU_019091_0_0_7"/>
<dbReference type="KEGG" id="dto:TOL2_C11350"/>
<dbReference type="InterPro" id="IPR001041">
    <property type="entry name" value="2Fe-2S_ferredoxin-type"/>
</dbReference>
<dbReference type="InterPro" id="IPR042259">
    <property type="entry name" value="Raco-like_middle_sf"/>
</dbReference>
<dbReference type="EMBL" id="FO203503">
    <property type="protein sequence ID" value="CCK79299.1"/>
    <property type="molecule type" value="Genomic_DNA"/>
</dbReference>
<accession>K0N586</accession>
<dbReference type="InterPro" id="IPR027980">
    <property type="entry name" value="RACo_C"/>
</dbReference>
<dbReference type="Gene3D" id="3.10.20.30">
    <property type="match status" value="1"/>
</dbReference>
<dbReference type="Pfam" id="PF14574">
    <property type="entry name" value="RACo_C_ter"/>
    <property type="match status" value="1"/>
</dbReference>
<proteinExistence type="predicted"/>
<gene>
    <name evidence="2" type="ordered locus">TOL2_C11350</name>
</gene>
<dbReference type="Gene3D" id="3.10.20.880">
    <property type="match status" value="1"/>
</dbReference>
<dbReference type="SUPFAM" id="SSF54292">
    <property type="entry name" value="2Fe-2S ferredoxin-like"/>
    <property type="match status" value="1"/>
</dbReference>
<dbReference type="Gene3D" id="3.30.420.480">
    <property type="entry name" value="Domain of unknown function (DUF4445)"/>
    <property type="match status" value="1"/>
</dbReference>
<dbReference type="InterPro" id="IPR012675">
    <property type="entry name" value="Beta-grasp_dom_sf"/>
</dbReference>
<evidence type="ECO:0000259" key="1">
    <source>
        <dbReference type="PROSITE" id="PS51085"/>
    </source>
</evidence>
<dbReference type="STRING" id="651182.TOL2_C11350"/>
<sequence length="646" mass="70999">MTYSVKFLPHNVSVEVDDNESLIRAAMEAGVHINASCGGGGVCGKCRVLIEEGNVEGGISEQLSAEDQDKGYRLACMSQIASDIVVRIPIESEIDTSRLNQMTGSRHTAKAVYANVDELRQDGLFIPPVEKIYLELEPATAEDNQADVARLINHLRLKHDEHRLTMNLALIRKIADIIREGEFKVTVTIMRPVREDGKNEIVNIEPFDTTDRNFAIAVDIGTTTVFGQALDLQTGEVLSQHGEFNSQISYGEDVISRIIFTEKGDGLEILHQKVIETINTILDKIVKKAGIGRHEVTTITLAGNSTMTQLLLKINPSYIRRDPYVPTSVMYPPFHASEIGIALADHTVALIYPGVSSYVGGDIIAGVMASGMYRSSELTLYMDIGTNAEIVIGHKDWMVCAAASAGPAFEGGGVKFGMRASKGAIEDFSIDPETYEPMIITVGNKKAKGICGSGLIILAAKLLETGVIDSRGKFNRNLDIPRIRKTDDIWEYVLVYKENTQIDRDITITEPDLDNLIRAKGAMYSATLTLLEEIGLTIHDLERVILAGGFGSYVDLESAITIGLLPEIEPEKVTYLGNGSLLGCKINSLTNALRRDVANVVNMMTNFELASTTSYMDHYMGALFLPHTELNYFPKVKARLERLRKL</sequence>
<dbReference type="Pfam" id="PF00111">
    <property type="entry name" value="Fer2"/>
    <property type="match status" value="1"/>
</dbReference>
<evidence type="ECO:0000313" key="3">
    <source>
        <dbReference type="Proteomes" id="UP000007347"/>
    </source>
</evidence>
<protein>
    <submittedName>
        <fullName evidence="2">2Fe-2S ferredoxin iron-sulfur protein</fullName>
    </submittedName>
</protein>
<dbReference type="PANTHER" id="PTHR42895">
    <property type="entry name" value="IRON-SULFUR CLUSTER-BINDING PROTEIN-RELATED"/>
    <property type="match status" value="1"/>
</dbReference>
<dbReference type="Proteomes" id="UP000007347">
    <property type="component" value="Chromosome"/>
</dbReference>
<reference evidence="2 3" key="1">
    <citation type="journal article" date="2013" name="Environ. Microbiol.">
        <title>Complete genome, catabolic sub-proteomes and key-metabolites of Desulfobacula toluolica Tol2, a marine, aromatic compound-degrading, sulfate-reducing bacterium.</title>
        <authorList>
            <person name="Wohlbrand L."/>
            <person name="Jacob J.H."/>
            <person name="Kube M."/>
            <person name="Mussmann M."/>
            <person name="Jarling R."/>
            <person name="Beck A."/>
            <person name="Amann R."/>
            <person name="Wilkes H."/>
            <person name="Reinhardt R."/>
            <person name="Rabus R."/>
        </authorList>
    </citation>
    <scope>NUCLEOTIDE SEQUENCE [LARGE SCALE GENOMIC DNA]</scope>
    <source>
        <strain evidence="3">DSM 7467 / Tol2</strain>
    </source>
</reference>
<dbReference type="Pfam" id="PF17651">
    <property type="entry name" value="Raco_middle"/>
    <property type="match status" value="1"/>
</dbReference>
<dbReference type="AlphaFoldDB" id="K0N586"/>
<keyword evidence="3" id="KW-1185">Reference proteome</keyword>
<organism evidence="2 3">
    <name type="scientific">Desulfobacula toluolica (strain DSM 7467 / Tol2)</name>
    <dbReference type="NCBI Taxonomy" id="651182"/>
    <lineage>
        <taxon>Bacteria</taxon>
        <taxon>Pseudomonadati</taxon>
        <taxon>Thermodesulfobacteriota</taxon>
        <taxon>Desulfobacteria</taxon>
        <taxon>Desulfobacterales</taxon>
        <taxon>Desulfobacteraceae</taxon>
        <taxon>Desulfobacula</taxon>
    </lineage>
</organism>
<dbReference type="InterPro" id="IPR052911">
    <property type="entry name" value="Corrinoid_activation_enz"/>
</dbReference>
<dbReference type="PANTHER" id="PTHR42895:SF1">
    <property type="entry name" value="IRON-SULFUR CLUSTER PROTEIN"/>
    <property type="match status" value="1"/>
</dbReference>